<sequence>MIVREYLDYLANTELKNLNLIDIDTGKIPTNKLSRLMHLLQAGLRELSTRFDLQSENIPYHTKTAGIHSLDLKQAQKHHITSDVLMINHVLCVYAQTDDVLSANDLSHQTLECLSEKAFQEKALKLNLQDTLYQANETIPFYCLVSPTKLQLYSPYDVAHYLINAHVVLGVNDALQLTDKLPVPTAYYNALGLYIASVAFRSVNNQLGGDVNESMRYYQAYQQEIMMLEQQGIKRDNQPQTHLFHTKGFI</sequence>
<organism evidence="1 2">
    <name type="scientific">Moraxella catarrhalis</name>
    <name type="common">Branhamella catarrhalis</name>
    <dbReference type="NCBI Taxonomy" id="480"/>
    <lineage>
        <taxon>Bacteria</taxon>
        <taxon>Pseudomonadati</taxon>
        <taxon>Pseudomonadota</taxon>
        <taxon>Gammaproteobacteria</taxon>
        <taxon>Moraxellales</taxon>
        <taxon>Moraxellaceae</taxon>
        <taxon>Moraxella</taxon>
    </lineage>
</organism>
<reference evidence="1 2" key="1">
    <citation type="submission" date="2018-12" db="EMBL/GenBank/DDBJ databases">
        <title>Persistence of Moraxella catarrhalis in Chronic Obstructive Pulmonary Disease and Regulation of the Hag/MID Adhesin.</title>
        <authorList>
            <person name="Murphy T."/>
            <person name="Zhao X."/>
            <person name="Vyas G."/>
            <person name="Aluvathingal J."/>
            <person name="Nadendla S."/>
            <person name="Tallon L."/>
            <person name="Tettelin H."/>
        </authorList>
    </citation>
    <scope>NUCLEOTIDE SEQUENCE [LARGE SCALE GENOMIC DNA]</scope>
    <source>
        <strain evidence="1 2">46P58B1</strain>
    </source>
</reference>
<proteinExistence type="predicted"/>
<dbReference type="RefSeq" id="WP_126671056.1">
    <property type="nucleotide sequence ID" value="NZ_CP034662.1"/>
</dbReference>
<dbReference type="AlphaFoldDB" id="A0A3Q9GHE1"/>
<evidence type="ECO:0000313" key="2">
    <source>
        <dbReference type="Proteomes" id="UP000280228"/>
    </source>
</evidence>
<name>A0A3Q9GHE1_MORCA</name>
<protein>
    <submittedName>
        <fullName evidence="1">Uncharacterized protein</fullName>
    </submittedName>
</protein>
<evidence type="ECO:0000313" key="1">
    <source>
        <dbReference type="EMBL" id="AZQ94328.1"/>
    </source>
</evidence>
<dbReference type="EMBL" id="CP034662">
    <property type="protein sequence ID" value="AZQ94328.1"/>
    <property type="molecule type" value="Genomic_DNA"/>
</dbReference>
<accession>A0A3Q9GHE1</accession>
<gene>
    <name evidence="1" type="ORF">EJK53_0896</name>
</gene>
<dbReference type="Proteomes" id="UP000280228">
    <property type="component" value="Chromosome"/>
</dbReference>